<name>A0ABQ5G455_9ASTR</name>
<reference evidence="1" key="2">
    <citation type="submission" date="2022-01" db="EMBL/GenBank/DDBJ databases">
        <authorList>
            <person name="Yamashiro T."/>
            <person name="Shiraishi A."/>
            <person name="Satake H."/>
            <person name="Nakayama K."/>
        </authorList>
    </citation>
    <scope>NUCLEOTIDE SEQUENCE</scope>
</reference>
<evidence type="ECO:0000313" key="1">
    <source>
        <dbReference type="EMBL" id="GJT70226.1"/>
    </source>
</evidence>
<sequence>MFSIGFDKSPFLRTFCVGDIVLLCGWDLAIDGASVTSFSMLLSIPTINSVKLIGFTNNDPPIVEVDELGYQLAHTL</sequence>
<gene>
    <name evidence="1" type="ORF">Tco_1029512</name>
</gene>
<comment type="caution">
    <text evidence="1">The sequence shown here is derived from an EMBL/GenBank/DDBJ whole genome shotgun (WGS) entry which is preliminary data.</text>
</comment>
<proteinExistence type="predicted"/>
<accession>A0ABQ5G455</accession>
<organism evidence="1 2">
    <name type="scientific">Tanacetum coccineum</name>
    <dbReference type="NCBI Taxonomy" id="301880"/>
    <lineage>
        <taxon>Eukaryota</taxon>
        <taxon>Viridiplantae</taxon>
        <taxon>Streptophyta</taxon>
        <taxon>Embryophyta</taxon>
        <taxon>Tracheophyta</taxon>
        <taxon>Spermatophyta</taxon>
        <taxon>Magnoliopsida</taxon>
        <taxon>eudicotyledons</taxon>
        <taxon>Gunneridae</taxon>
        <taxon>Pentapetalae</taxon>
        <taxon>asterids</taxon>
        <taxon>campanulids</taxon>
        <taxon>Asterales</taxon>
        <taxon>Asteraceae</taxon>
        <taxon>Asteroideae</taxon>
        <taxon>Anthemideae</taxon>
        <taxon>Anthemidinae</taxon>
        <taxon>Tanacetum</taxon>
    </lineage>
</organism>
<protein>
    <submittedName>
        <fullName evidence="1">Uncharacterized protein</fullName>
    </submittedName>
</protein>
<reference evidence="1" key="1">
    <citation type="journal article" date="2022" name="Int. J. Mol. Sci.">
        <title>Draft Genome of Tanacetum Coccineum: Genomic Comparison of Closely Related Tanacetum-Family Plants.</title>
        <authorList>
            <person name="Yamashiro T."/>
            <person name="Shiraishi A."/>
            <person name="Nakayama K."/>
            <person name="Satake H."/>
        </authorList>
    </citation>
    <scope>NUCLEOTIDE SEQUENCE</scope>
</reference>
<keyword evidence="2" id="KW-1185">Reference proteome</keyword>
<evidence type="ECO:0000313" key="2">
    <source>
        <dbReference type="Proteomes" id="UP001151760"/>
    </source>
</evidence>
<dbReference type="EMBL" id="BQNB010018058">
    <property type="protein sequence ID" value="GJT70226.1"/>
    <property type="molecule type" value="Genomic_DNA"/>
</dbReference>
<dbReference type="Proteomes" id="UP001151760">
    <property type="component" value="Unassembled WGS sequence"/>
</dbReference>